<protein>
    <submittedName>
        <fullName evidence="2">Uncharacterized protein</fullName>
    </submittedName>
</protein>
<feature type="region of interest" description="Disordered" evidence="1">
    <location>
        <begin position="216"/>
        <end position="322"/>
    </location>
</feature>
<evidence type="ECO:0000313" key="3">
    <source>
        <dbReference type="Proteomes" id="UP000613580"/>
    </source>
</evidence>
<feature type="region of interest" description="Disordered" evidence="1">
    <location>
        <begin position="378"/>
        <end position="519"/>
    </location>
</feature>
<dbReference type="EMBL" id="JACAZE010000002">
    <property type="protein sequence ID" value="KAF7321177.1"/>
    <property type="molecule type" value="Genomic_DNA"/>
</dbReference>
<feature type="compositionally biased region" description="Basic residues" evidence="1">
    <location>
        <begin position="476"/>
        <end position="485"/>
    </location>
</feature>
<reference evidence="2" key="1">
    <citation type="submission" date="2020-05" db="EMBL/GenBank/DDBJ databases">
        <title>Mycena genomes resolve the evolution of fungal bioluminescence.</title>
        <authorList>
            <person name="Tsai I.J."/>
        </authorList>
    </citation>
    <scope>NUCLEOTIDE SEQUENCE</scope>
    <source>
        <strain evidence="2">110903Hualien_Pintung</strain>
    </source>
</reference>
<feature type="compositionally biased region" description="Basic and acidic residues" evidence="1">
    <location>
        <begin position="285"/>
        <end position="294"/>
    </location>
</feature>
<name>A0A8H6TQY6_MYCCL</name>
<feature type="compositionally biased region" description="Basic residues" evidence="1">
    <location>
        <begin position="601"/>
        <end position="614"/>
    </location>
</feature>
<feature type="compositionally biased region" description="Low complexity" evidence="1">
    <location>
        <begin position="572"/>
        <end position="595"/>
    </location>
</feature>
<dbReference type="OrthoDB" id="3058472at2759"/>
<feature type="region of interest" description="Disordered" evidence="1">
    <location>
        <begin position="1"/>
        <end position="78"/>
    </location>
</feature>
<dbReference type="PRINTS" id="PR01217">
    <property type="entry name" value="PRICHEXTENSN"/>
</dbReference>
<gene>
    <name evidence="2" type="ORF">HMN09_00206000</name>
</gene>
<feature type="compositionally biased region" description="Basic residues" evidence="1">
    <location>
        <begin position="416"/>
        <end position="425"/>
    </location>
</feature>
<evidence type="ECO:0000313" key="2">
    <source>
        <dbReference type="EMBL" id="KAF7321177.1"/>
    </source>
</evidence>
<feature type="compositionally biased region" description="Polar residues" evidence="1">
    <location>
        <begin position="387"/>
        <end position="397"/>
    </location>
</feature>
<feature type="compositionally biased region" description="Pro residues" evidence="1">
    <location>
        <begin position="448"/>
        <end position="463"/>
    </location>
</feature>
<proteinExistence type="predicted"/>
<feature type="region of interest" description="Disordered" evidence="1">
    <location>
        <begin position="552"/>
        <end position="616"/>
    </location>
</feature>
<feature type="compositionally biased region" description="Polar residues" evidence="1">
    <location>
        <begin position="307"/>
        <end position="320"/>
    </location>
</feature>
<keyword evidence="3" id="KW-1185">Reference proteome</keyword>
<accession>A0A8H6TQY6</accession>
<organism evidence="2 3">
    <name type="scientific">Mycena chlorophos</name>
    <name type="common">Agaric fungus</name>
    <name type="synonym">Agaricus chlorophos</name>
    <dbReference type="NCBI Taxonomy" id="658473"/>
    <lineage>
        <taxon>Eukaryota</taxon>
        <taxon>Fungi</taxon>
        <taxon>Dikarya</taxon>
        <taxon>Basidiomycota</taxon>
        <taxon>Agaricomycotina</taxon>
        <taxon>Agaricomycetes</taxon>
        <taxon>Agaricomycetidae</taxon>
        <taxon>Agaricales</taxon>
        <taxon>Marasmiineae</taxon>
        <taxon>Mycenaceae</taxon>
        <taxon>Mycena</taxon>
    </lineage>
</organism>
<evidence type="ECO:0000256" key="1">
    <source>
        <dbReference type="SAM" id="MobiDB-lite"/>
    </source>
</evidence>
<comment type="caution">
    <text evidence="2">The sequence shown here is derived from an EMBL/GenBank/DDBJ whole genome shotgun (WGS) entry which is preliminary data.</text>
</comment>
<feature type="compositionally biased region" description="Pro residues" evidence="1">
    <location>
        <begin position="47"/>
        <end position="73"/>
    </location>
</feature>
<feature type="compositionally biased region" description="Low complexity" evidence="1">
    <location>
        <begin position="18"/>
        <end position="39"/>
    </location>
</feature>
<feature type="compositionally biased region" description="Low complexity" evidence="1">
    <location>
        <begin position="1"/>
        <end position="11"/>
    </location>
</feature>
<dbReference type="Proteomes" id="UP000613580">
    <property type="component" value="Unassembled WGS sequence"/>
</dbReference>
<feature type="compositionally biased region" description="Basic and acidic residues" evidence="1">
    <location>
        <begin position="402"/>
        <end position="415"/>
    </location>
</feature>
<feature type="compositionally biased region" description="Low complexity" evidence="1">
    <location>
        <begin position="154"/>
        <end position="167"/>
    </location>
</feature>
<feature type="region of interest" description="Disordered" evidence="1">
    <location>
        <begin position="144"/>
        <end position="193"/>
    </location>
</feature>
<sequence>MSEPVLRPRSVLSRRRSPAIIPSSRQRSRDSAAAASTRSWVIMNANSPPPPPPQPIALPEPVPALVPPRPLPEPPRRTASAITAEANAEHMFIDVPPPELGYQWTAGKVDKAKEAHANRLRREDGKGFVGGFVSGLKKLPRAFGRRRPRRGTEATEFTEATTGTGNTLPQYHSQPPTPLVPDHTPSAPFAPPEPYRPSFILIPPDEETQLEIDSGVVVSDGGMPGGFDSAAGPSTRVRPPTPGPPTARTRSHTPATSPHPSGAHLTPPDNDDGDEPVSVHAHPQPTEDYRRMSAHDAAVSRQHSLRSRTTVDSPSGTFSEPSFAEELHGPIYRFFRALHMLPWIATDRVTVDWKPPKQKLDPQYESISWYYPMGHGPPPSSRAVSLLDSNATTSPISRTGRRSAEAREIGRDVHIRRYRSTRPRHAPVEQQQPSPQPQRHYVYTPYPAYSPTPSPPPPSAPPRRSPRPTSVAPLQPRRRHRRRRSSIPSAPRQQPQHQPHRHHRDRNGTDTPVAHWGHMPVPLPVQMQMSPQIMPSVPMYVIQASPAMSETSAHGLHGAALSDTNGTAGSHSPAAPNRNSPNGNGSPPAPAAVSGQEQGRGHHRHQHHHHHGHSPRALQMLAPVYMPMPVDANGHGSPNPGAASPGPHYAAAYGYPYGYGYGYGYGSPMLQMQMATPVSMQGT</sequence>
<dbReference type="AlphaFoldDB" id="A0A8H6TQY6"/>
<feature type="compositionally biased region" description="Low complexity" evidence="1">
    <location>
        <begin position="486"/>
        <end position="497"/>
    </location>
</feature>